<accession>A0A2X3ACS3</accession>
<dbReference type="Proteomes" id="UP000249986">
    <property type="component" value="Unassembled WGS sequence"/>
</dbReference>
<gene>
    <name evidence="1" type="ORF">NCTC10719_01583</name>
</gene>
<evidence type="ECO:0000313" key="1">
    <source>
        <dbReference type="EMBL" id="SQB60030.1"/>
    </source>
</evidence>
<protein>
    <submittedName>
        <fullName evidence="1">Uncharacterized protein</fullName>
    </submittedName>
</protein>
<dbReference type="AlphaFoldDB" id="A0A2X3ACS3"/>
<evidence type="ECO:0000313" key="2">
    <source>
        <dbReference type="Proteomes" id="UP000249986"/>
    </source>
</evidence>
<reference evidence="1 2" key="1">
    <citation type="submission" date="2018-06" db="EMBL/GenBank/DDBJ databases">
        <authorList>
            <consortium name="Pathogen Informatics"/>
            <person name="Doyle S."/>
        </authorList>
    </citation>
    <scope>NUCLEOTIDE SEQUENCE [LARGE SCALE GENOMIC DNA]</scope>
    <source>
        <strain evidence="1 2">NCTC10719</strain>
    </source>
</reference>
<sequence length="192" mass="22654">MKKRFKITLLIVLIFLVILIAYLKVIPIKLSLESKTLLTDFFELGENKTSVDVSDLVNDPKLAELYNLKFNSLLEFNKKEENKNIDVNINGIKRKNLNSYIVKFDVEREFNYKGLDNKSWAQDFYICEIQKVNDKIYISKLIDGVDYNSYLDSKISNSVIRELIKYFLPFSEYSSYLNNELESRKDFELNKK</sequence>
<organism evidence="1 2">
    <name type="scientific">Clostridium perfringens</name>
    <dbReference type="NCBI Taxonomy" id="1502"/>
    <lineage>
        <taxon>Bacteria</taxon>
        <taxon>Bacillati</taxon>
        <taxon>Bacillota</taxon>
        <taxon>Clostridia</taxon>
        <taxon>Eubacteriales</taxon>
        <taxon>Clostridiaceae</taxon>
        <taxon>Clostridium</taxon>
    </lineage>
</organism>
<proteinExistence type="predicted"/>
<dbReference type="RefSeq" id="WP_111926478.1">
    <property type="nucleotide sequence ID" value="NZ_CP028149.1"/>
</dbReference>
<name>A0A2X3ACS3_CLOPF</name>
<dbReference type="EMBL" id="UAWG01000012">
    <property type="protein sequence ID" value="SQB60030.1"/>
    <property type="molecule type" value="Genomic_DNA"/>
</dbReference>